<proteinExistence type="inferred from homology"/>
<dbReference type="GO" id="GO:0009408">
    <property type="term" value="P:response to heat"/>
    <property type="evidence" value="ECO:0007669"/>
    <property type="project" value="UniProtKB-ARBA"/>
</dbReference>
<dbReference type="GO" id="GO:0009414">
    <property type="term" value="P:response to water deprivation"/>
    <property type="evidence" value="ECO:0007669"/>
    <property type="project" value="UniProtKB-ARBA"/>
</dbReference>
<dbReference type="Gene3D" id="1.10.220.10">
    <property type="entry name" value="Annexin"/>
    <property type="match status" value="4"/>
</dbReference>
<keyword evidence="3" id="KW-0677">Repeat</keyword>
<feature type="binding site" evidence="7">
    <location>
        <position position="262"/>
    </location>
    <ligand>
        <name>Ca(2+)</name>
        <dbReference type="ChEBI" id="CHEBI:29108"/>
        <label>1</label>
    </ligand>
</feature>
<feature type="binding site" evidence="7">
    <location>
        <position position="28"/>
    </location>
    <ligand>
        <name>Ca(2+)</name>
        <dbReference type="ChEBI" id="CHEBI:29108"/>
        <label>1</label>
    </ligand>
</feature>
<evidence type="ECO:0000256" key="7">
    <source>
        <dbReference type="PIRSR" id="PIRSR609118-1"/>
    </source>
</evidence>
<feature type="compositionally biased region" description="Basic and acidic residues" evidence="8">
    <location>
        <begin position="327"/>
        <end position="341"/>
    </location>
</feature>
<evidence type="ECO:0000256" key="4">
    <source>
        <dbReference type="ARBA" id="ARBA00022837"/>
    </source>
</evidence>
<dbReference type="SUPFAM" id="SSF48452">
    <property type="entry name" value="TPR-like"/>
    <property type="match status" value="1"/>
</dbReference>
<dbReference type="PRINTS" id="PR00196">
    <property type="entry name" value="ANNEXIN"/>
</dbReference>
<feature type="binding site" evidence="7">
    <location>
        <position position="26"/>
    </location>
    <ligand>
        <name>Ca(2+)</name>
        <dbReference type="ChEBI" id="CHEBI:29108"/>
        <label>1</label>
    </ligand>
</feature>
<feature type="transmembrane region" description="Helical" evidence="9">
    <location>
        <begin position="673"/>
        <end position="691"/>
    </location>
</feature>
<dbReference type="InterPro" id="IPR011990">
    <property type="entry name" value="TPR-like_helical_dom_sf"/>
</dbReference>
<dbReference type="PROSITE" id="PS51897">
    <property type="entry name" value="ANNEXIN_2"/>
    <property type="match status" value="3"/>
</dbReference>
<dbReference type="GO" id="GO:0005544">
    <property type="term" value="F:calcium-dependent phospholipid binding"/>
    <property type="evidence" value="ECO:0007669"/>
    <property type="project" value="UniProtKB-KW"/>
</dbReference>
<keyword evidence="9" id="KW-1133">Transmembrane helix</keyword>
<evidence type="ECO:0000256" key="5">
    <source>
        <dbReference type="ARBA" id="ARBA00023216"/>
    </source>
</evidence>
<dbReference type="SUPFAM" id="SSF47874">
    <property type="entry name" value="Annexin"/>
    <property type="match status" value="1"/>
</dbReference>
<feature type="compositionally biased region" description="Basic and acidic residues" evidence="8">
    <location>
        <begin position="390"/>
        <end position="400"/>
    </location>
</feature>
<feature type="region of interest" description="Disordered" evidence="8">
    <location>
        <begin position="367"/>
        <end position="400"/>
    </location>
</feature>
<keyword evidence="9" id="KW-0812">Transmembrane</keyword>
<feature type="binding site" evidence="7">
    <location>
        <position position="24"/>
    </location>
    <ligand>
        <name>Ca(2+)</name>
        <dbReference type="ChEBI" id="CHEBI:29108"/>
        <label>1</label>
    </ligand>
</feature>
<protein>
    <submittedName>
        <fullName evidence="10">(rape) hypothetical protein</fullName>
    </submittedName>
</protein>
<dbReference type="GO" id="GO:0009409">
    <property type="term" value="P:response to cold"/>
    <property type="evidence" value="ECO:0007669"/>
    <property type="project" value="UniProtKB-ARBA"/>
</dbReference>
<dbReference type="InterPro" id="IPR009118">
    <property type="entry name" value="AnnexinD_plant"/>
</dbReference>
<comment type="similarity">
    <text evidence="1">Belongs to the annexin (TC 1.A.31.1) family.</text>
</comment>
<organism evidence="10">
    <name type="scientific">Brassica napus</name>
    <name type="common">Rape</name>
    <dbReference type="NCBI Taxonomy" id="3708"/>
    <lineage>
        <taxon>Eukaryota</taxon>
        <taxon>Viridiplantae</taxon>
        <taxon>Streptophyta</taxon>
        <taxon>Embryophyta</taxon>
        <taxon>Tracheophyta</taxon>
        <taxon>Spermatophyta</taxon>
        <taxon>Magnoliopsida</taxon>
        <taxon>eudicotyledons</taxon>
        <taxon>Gunneridae</taxon>
        <taxon>Pentapetalae</taxon>
        <taxon>rosids</taxon>
        <taxon>malvids</taxon>
        <taxon>Brassicales</taxon>
        <taxon>Brassicaceae</taxon>
        <taxon>Brassiceae</taxon>
        <taxon>Brassica</taxon>
    </lineage>
</organism>
<dbReference type="InterPro" id="IPR018502">
    <property type="entry name" value="Annexin_repeat"/>
</dbReference>
<dbReference type="SMART" id="SM00335">
    <property type="entry name" value="ANX"/>
    <property type="match status" value="3"/>
</dbReference>
<feature type="binding site" evidence="7">
    <location>
        <position position="68"/>
    </location>
    <ligand>
        <name>Ca(2+)</name>
        <dbReference type="ChEBI" id="CHEBI:29108"/>
        <label>1</label>
    </ligand>
</feature>
<evidence type="ECO:0000256" key="3">
    <source>
        <dbReference type="ARBA" id="ARBA00022737"/>
    </source>
</evidence>
<dbReference type="GO" id="GO:0005509">
    <property type="term" value="F:calcium ion binding"/>
    <property type="evidence" value="ECO:0007669"/>
    <property type="project" value="InterPro"/>
</dbReference>
<keyword evidence="9" id="KW-0472">Membrane</keyword>
<sequence length="697" mass="78576">MATIRVPDEVPSPAQDSETLNKAFRGWGTDEKAIIRVLGKRNESQRKRIRESYKEIYGKDLIDDLSSELSGDFKKAVILWTKDPAERDARLANKVLNDKKKTIEKLKILVEISCTSSPNHLIAVRKAYCSLYDSSLEQDIASSVPFPLAKLLVTLATSFRYDKEKVDKEVATIEAGMLHEAISKKQLDHDHVLYIIGTRSIYQLRETFVAYKQSYGNTLDKDVDGCPGDADLRSLLQKVILCIEFPEKHFAKVVRDSIEGFGTDEDSLTRAIVMRAEIDLMKESKTEQSYLNNQVDGWSSCNHDSDRSPEVEVVVDPVKLALKKAEAYKKSKAEQKTPERNTDDEEVPLTVKLAKQKADEYKKLKELGADGVHEANKPSSAEQSSVRSSNKVDEENNGKKKELKVSSIDFVGLGFADKKSTRGLPPGLVPVEDYFPGGDLPEVEFIVGDKTRFDKTEKELDQEGNENSDVYKPKVSTWGVFPRPSNISKTFGGGRTLQPGDSVETAEERTAREERTKQLLTAYKESIGLNIDPKLKLECEEALEKGNSLMDSGRLKEALPYYEKVMDKIVFKSELHGLAALQWSICQDSLRKADRAKGMYEKLLSHPNPRVSKKARQFMFSFQAMEMLKVQGSNFMQINPGYEDYFEAFVKKDKVDYKAKEEDGETMEINETLLYVILLASPILLVFVVAAQRGNMH</sequence>
<evidence type="ECO:0000256" key="2">
    <source>
        <dbReference type="ARBA" id="ARBA00022723"/>
    </source>
</evidence>
<dbReference type="InterPro" id="IPR037104">
    <property type="entry name" value="Annexin_sf"/>
</dbReference>
<gene>
    <name evidence="10" type="ORF">DARMORV10_C03P25580.1</name>
</gene>
<feature type="compositionally biased region" description="Basic and acidic residues" evidence="8">
    <location>
        <begin position="367"/>
        <end position="376"/>
    </location>
</feature>
<evidence type="ECO:0000256" key="6">
    <source>
        <dbReference type="ARBA" id="ARBA00023302"/>
    </source>
</evidence>
<keyword evidence="5" id="KW-0041">Annexin</keyword>
<evidence type="ECO:0000256" key="8">
    <source>
        <dbReference type="SAM" id="MobiDB-lite"/>
    </source>
</evidence>
<evidence type="ECO:0000313" key="10">
    <source>
        <dbReference type="EMBL" id="CAF1700606.1"/>
    </source>
</evidence>
<evidence type="ECO:0000256" key="9">
    <source>
        <dbReference type="SAM" id="Phobius"/>
    </source>
</evidence>
<evidence type="ECO:0000256" key="1">
    <source>
        <dbReference type="ARBA" id="ARBA00007184"/>
    </source>
</evidence>
<reference evidence="10" key="1">
    <citation type="submission" date="2021-01" db="EMBL/GenBank/DDBJ databases">
        <authorList>
            <consortium name="Genoscope - CEA"/>
            <person name="William W."/>
        </authorList>
    </citation>
    <scope>NUCLEOTIDE SEQUENCE</scope>
</reference>
<dbReference type="FunFam" id="1.10.220.10:FF:000008">
    <property type="entry name" value="Annexin"/>
    <property type="match status" value="1"/>
</dbReference>
<keyword evidence="6" id="KW-0111">Calcium/phospholipid-binding</keyword>
<dbReference type="PRINTS" id="PR01814">
    <property type="entry name" value="ANNEXINPLANT"/>
</dbReference>
<feature type="binding site" evidence="7">
    <location>
        <position position="258"/>
    </location>
    <ligand>
        <name>Ca(2+)</name>
        <dbReference type="ChEBI" id="CHEBI:29108"/>
        <label>1</label>
    </ligand>
</feature>
<feature type="compositionally biased region" description="Polar residues" evidence="8">
    <location>
        <begin position="377"/>
        <end position="389"/>
    </location>
</feature>
<dbReference type="EMBL" id="HG994367">
    <property type="protein sequence ID" value="CAF1700606.1"/>
    <property type="molecule type" value="Genomic_DNA"/>
</dbReference>
<dbReference type="FunFam" id="1.10.220.10:FF:000006">
    <property type="entry name" value="Annexin"/>
    <property type="match status" value="1"/>
</dbReference>
<dbReference type="PANTHER" id="PTHR35482:SF1">
    <property type="entry name" value="CYTOCHROME C OXIDASE SUBUNIT"/>
    <property type="match status" value="1"/>
</dbReference>
<dbReference type="GO" id="GO:0009651">
    <property type="term" value="P:response to salt stress"/>
    <property type="evidence" value="ECO:0007669"/>
    <property type="project" value="UniProtKB-ARBA"/>
</dbReference>
<feature type="region of interest" description="Disordered" evidence="8">
    <location>
        <begin position="489"/>
        <end position="513"/>
    </location>
</feature>
<dbReference type="InterPro" id="IPR001464">
    <property type="entry name" value="Annexin"/>
</dbReference>
<dbReference type="Proteomes" id="UP001295469">
    <property type="component" value="Chromosome C03"/>
</dbReference>
<name>A0A816I6D2_BRANA</name>
<accession>A0A816I6D2</accession>
<feature type="region of interest" description="Disordered" evidence="8">
    <location>
        <begin position="327"/>
        <end position="350"/>
    </location>
</feature>
<dbReference type="Pfam" id="PF00191">
    <property type="entry name" value="Annexin"/>
    <property type="match status" value="3"/>
</dbReference>
<keyword evidence="2 7" id="KW-0479">Metal-binding</keyword>
<dbReference type="AlphaFoldDB" id="A0A816I6D2"/>
<keyword evidence="4 7" id="KW-0106">Calcium</keyword>
<dbReference type="PANTHER" id="PTHR35482">
    <property type="entry name" value="CYTOCHROME C OXIDASE SUBUNIT"/>
    <property type="match status" value="1"/>
</dbReference>